<feature type="region of interest" description="Disordered" evidence="1">
    <location>
        <begin position="1"/>
        <end position="37"/>
    </location>
</feature>
<accession>A0ABQ5H3R6</accession>
<protein>
    <submittedName>
        <fullName evidence="2">Uncharacterized protein</fullName>
    </submittedName>
</protein>
<reference evidence="2" key="1">
    <citation type="journal article" date="2022" name="Int. J. Mol. Sci.">
        <title>Draft Genome of Tanacetum Coccineum: Genomic Comparison of Closely Related Tanacetum-Family Plants.</title>
        <authorList>
            <person name="Yamashiro T."/>
            <person name="Shiraishi A."/>
            <person name="Nakayama K."/>
            <person name="Satake H."/>
        </authorList>
    </citation>
    <scope>NUCLEOTIDE SEQUENCE</scope>
</reference>
<feature type="region of interest" description="Disordered" evidence="1">
    <location>
        <begin position="55"/>
        <end position="105"/>
    </location>
</feature>
<sequence length="125" mass="13726">MVENMSGAISMNVPSAGKETTSPAEGEKNTKDAETNLQKQLIDLLGIEVVEQYHSKKFDGEESNHEEASDTGTAPKQQQQVIPQRKLKGNSVDTKFAKPSSRETGYTTTQKLIQLLTTECLNLNT</sequence>
<name>A0ABQ5H3R6_9ASTR</name>
<feature type="compositionally biased region" description="Polar residues" evidence="1">
    <location>
        <begin position="7"/>
        <end position="23"/>
    </location>
</feature>
<evidence type="ECO:0000313" key="3">
    <source>
        <dbReference type="Proteomes" id="UP001151760"/>
    </source>
</evidence>
<reference evidence="2" key="2">
    <citation type="submission" date="2022-01" db="EMBL/GenBank/DDBJ databases">
        <authorList>
            <person name="Yamashiro T."/>
            <person name="Shiraishi A."/>
            <person name="Satake H."/>
            <person name="Nakayama K."/>
        </authorList>
    </citation>
    <scope>NUCLEOTIDE SEQUENCE</scope>
</reference>
<gene>
    <name evidence="2" type="ORF">Tco_1056798</name>
</gene>
<comment type="caution">
    <text evidence="2">The sequence shown here is derived from an EMBL/GenBank/DDBJ whole genome shotgun (WGS) entry which is preliminary data.</text>
</comment>
<proteinExistence type="predicted"/>
<dbReference type="Proteomes" id="UP001151760">
    <property type="component" value="Unassembled WGS sequence"/>
</dbReference>
<feature type="compositionally biased region" description="Basic and acidic residues" evidence="1">
    <location>
        <begin position="55"/>
        <end position="68"/>
    </location>
</feature>
<keyword evidence="3" id="KW-1185">Reference proteome</keyword>
<dbReference type="EMBL" id="BQNB010019169">
    <property type="protein sequence ID" value="GJT82456.1"/>
    <property type="molecule type" value="Genomic_DNA"/>
</dbReference>
<feature type="compositionally biased region" description="Polar residues" evidence="1">
    <location>
        <begin position="70"/>
        <end position="82"/>
    </location>
</feature>
<organism evidence="2 3">
    <name type="scientific">Tanacetum coccineum</name>
    <dbReference type="NCBI Taxonomy" id="301880"/>
    <lineage>
        <taxon>Eukaryota</taxon>
        <taxon>Viridiplantae</taxon>
        <taxon>Streptophyta</taxon>
        <taxon>Embryophyta</taxon>
        <taxon>Tracheophyta</taxon>
        <taxon>Spermatophyta</taxon>
        <taxon>Magnoliopsida</taxon>
        <taxon>eudicotyledons</taxon>
        <taxon>Gunneridae</taxon>
        <taxon>Pentapetalae</taxon>
        <taxon>asterids</taxon>
        <taxon>campanulids</taxon>
        <taxon>Asterales</taxon>
        <taxon>Asteraceae</taxon>
        <taxon>Asteroideae</taxon>
        <taxon>Anthemideae</taxon>
        <taxon>Anthemidinae</taxon>
        <taxon>Tanacetum</taxon>
    </lineage>
</organism>
<evidence type="ECO:0000256" key="1">
    <source>
        <dbReference type="SAM" id="MobiDB-lite"/>
    </source>
</evidence>
<evidence type="ECO:0000313" key="2">
    <source>
        <dbReference type="EMBL" id="GJT82456.1"/>
    </source>
</evidence>
<feature type="compositionally biased region" description="Basic and acidic residues" evidence="1">
    <location>
        <begin position="25"/>
        <end position="34"/>
    </location>
</feature>